<name>A0ABQ2L786_9BACL</name>
<evidence type="ECO:0008006" key="3">
    <source>
        <dbReference type="Google" id="ProtNLM"/>
    </source>
</evidence>
<organism evidence="1 2">
    <name type="scientific">Saccharibacillus kuerlensis</name>
    <dbReference type="NCBI Taxonomy" id="459527"/>
    <lineage>
        <taxon>Bacteria</taxon>
        <taxon>Bacillati</taxon>
        <taxon>Bacillota</taxon>
        <taxon>Bacilli</taxon>
        <taxon>Bacillales</taxon>
        <taxon>Paenibacillaceae</taxon>
        <taxon>Saccharibacillus</taxon>
    </lineage>
</organism>
<gene>
    <name evidence="1" type="ORF">GCM10010969_32330</name>
</gene>
<comment type="caution">
    <text evidence="1">The sequence shown here is derived from an EMBL/GenBank/DDBJ whole genome shotgun (WGS) entry which is preliminary data.</text>
</comment>
<keyword evidence="2" id="KW-1185">Reference proteome</keyword>
<proteinExistence type="predicted"/>
<dbReference type="EMBL" id="BMLN01000010">
    <property type="protein sequence ID" value="GGO05717.1"/>
    <property type="molecule type" value="Genomic_DNA"/>
</dbReference>
<reference evidence="2" key="1">
    <citation type="journal article" date="2019" name="Int. J. Syst. Evol. Microbiol.">
        <title>The Global Catalogue of Microorganisms (GCM) 10K type strain sequencing project: providing services to taxonomists for standard genome sequencing and annotation.</title>
        <authorList>
            <consortium name="The Broad Institute Genomics Platform"/>
            <consortium name="The Broad Institute Genome Sequencing Center for Infectious Disease"/>
            <person name="Wu L."/>
            <person name="Ma J."/>
        </authorList>
    </citation>
    <scope>NUCLEOTIDE SEQUENCE [LARGE SCALE GENOMIC DNA]</scope>
    <source>
        <strain evidence="2">CGMCC 1.6964</strain>
    </source>
</reference>
<evidence type="ECO:0000313" key="2">
    <source>
        <dbReference type="Proteomes" id="UP000606653"/>
    </source>
</evidence>
<protein>
    <recommendedName>
        <fullName evidence="3">Non-ribosomal peptide synthetase module</fullName>
    </recommendedName>
</protein>
<dbReference type="RefSeq" id="WP_018977252.1">
    <property type="nucleotide sequence ID" value="NZ_BMLN01000010.1"/>
</dbReference>
<evidence type="ECO:0000313" key="1">
    <source>
        <dbReference type="EMBL" id="GGO05717.1"/>
    </source>
</evidence>
<dbReference type="Proteomes" id="UP000606653">
    <property type="component" value="Unassembled WGS sequence"/>
</dbReference>
<sequence>MAQRLATEFVKARLLLPESQMSKFIQHIQDPHVHHRVRILDNGSREIVLEDENGEAANLPLDRYRNLFVCELSFRLSNPRLTSLIRRLFVAFKGDGMVRRIYPGFVMLDFYAEGAVRRIIELNAGTSRLVFEHRDQIPELEYRFRSTDIEREIERIRARVDLLLDCRLSAVEAAEIMGIDKLLHEECRRLFILEA</sequence>
<accession>A0ABQ2L786</accession>